<sequence length="133" mass="15068">MTPRYSIPHATSCRISTRPHPPRYDMHTLPTQPPHPSHLTITRPLNARPHMTLYSTRTPQILRPRSSGRATSALRTFSTLAYARLSTPLTNNHTGLATPLIHLWQHHTPQTIIPPRTFAPHICTRLTTSLTHL</sequence>
<evidence type="ECO:0000313" key="2">
    <source>
        <dbReference type="EMBL" id="KAK3885118.1"/>
    </source>
</evidence>
<protein>
    <submittedName>
        <fullName evidence="2">Uncharacterized protein</fullName>
    </submittedName>
</protein>
<comment type="caution">
    <text evidence="2">The sequence shown here is derived from an EMBL/GenBank/DDBJ whole genome shotgun (WGS) entry which is preliminary data.</text>
</comment>
<evidence type="ECO:0000313" key="3">
    <source>
        <dbReference type="Proteomes" id="UP001286313"/>
    </source>
</evidence>
<proteinExistence type="predicted"/>
<evidence type="ECO:0000256" key="1">
    <source>
        <dbReference type="SAM" id="MobiDB-lite"/>
    </source>
</evidence>
<accession>A0AAE1G2B8</accession>
<feature type="region of interest" description="Disordered" evidence="1">
    <location>
        <begin position="1"/>
        <end position="21"/>
    </location>
</feature>
<name>A0AAE1G2B8_PETCI</name>
<reference evidence="2" key="1">
    <citation type="submission" date="2023-10" db="EMBL/GenBank/DDBJ databases">
        <title>Genome assemblies of two species of porcelain crab, Petrolisthes cinctipes and Petrolisthes manimaculis (Anomura: Porcellanidae).</title>
        <authorList>
            <person name="Angst P."/>
        </authorList>
    </citation>
    <scope>NUCLEOTIDE SEQUENCE</scope>
    <source>
        <strain evidence="2">PB745_01</strain>
        <tissue evidence="2">Gill</tissue>
    </source>
</reference>
<dbReference type="Proteomes" id="UP001286313">
    <property type="component" value="Unassembled WGS sequence"/>
</dbReference>
<dbReference type="EMBL" id="JAWQEG010000826">
    <property type="protein sequence ID" value="KAK3885118.1"/>
    <property type="molecule type" value="Genomic_DNA"/>
</dbReference>
<dbReference type="AlphaFoldDB" id="A0AAE1G2B8"/>
<organism evidence="2 3">
    <name type="scientific">Petrolisthes cinctipes</name>
    <name type="common">Flat porcelain crab</name>
    <dbReference type="NCBI Taxonomy" id="88211"/>
    <lineage>
        <taxon>Eukaryota</taxon>
        <taxon>Metazoa</taxon>
        <taxon>Ecdysozoa</taxon>
        <taxon>Arthropoda</taxon>
        <taxon>Crustacea</taxon>
        <taxon>Multicrustacea</taxon>
        <taxon>Malacostraca</taxon>
        <taxon>Eumalacostraca</taxon>
        <taxon>Eucarida</taxon>
        <taxon>Decapoda</taxon>
        <taxon>Pleocyemata</taxon>
        <taxon>Anomura</taxon>
        <taxon>Galatheoidea</taxon>
        <taxon>Porcellanidae</taxon>
        <taxon>Petrolisthes</taxon>
    </lineage>
</organism>
<keyword evidence="3" id="KW-1185">Reference proteome</keyword>
<gene>
    <name evidence="2" type="ORF">Pcinc_010600</name>
</gene>